<gene>
    <name evidence="2" type="ORF">PF008_g875</name>
</gene>
<feature type="compositionally biased region" description="Low complexity" evidence="1">
    <location>
        <begin position="52"/>
        <end position="66"/>
    </location>
</feature>
<feature type="region of interest" description="Disordered" evidence="1">
    <location>
        <begin position="43"/>
        <end position="66"/>
    </location>
</feature>
<dbReference type="AlphaFoldDB" id="A0A6G0SME8"/>
<dbReference type="EMBL" id="QXFY01000019">
    <property type="protein sequence ID" value="KAE9361632.1"/>
    <property type="molecule type" value="Genomic_DNA"/>
</dbReference>
<evidence type="ECO:0000256" key="1">
    <source>
        <dbReference type="SAM" id="MobiDB-lite"/>
    </source>
</evidence>
<protein>
    <submittedName>
        <fullName evidence="2">Uncharacterized protein</fullName>
    </submittedName>
</protein>
<evidence type="ECO:0000313" key="3">
    <source>
        <dbReference type="Proteomes" id="UP000486351"/>
    </source>
</evidence>
<dbReference type="Proteomes" id="UP000486351">
    <property type="component" value="Unassembled WGS sequence"/>
</dbReference>
<reference evidence="2 3" key="1">
    <citation type="submission" date="2018-09" db="EMBL/GenBank/DDBJ databases">
        <title>Genomic investigation of the strawberry pathogen Phytophthora fragariae indicates pathogenicity is determined by transcriptional variation in three key races.</title>
        <authorList>
            <person name="Adams T.M."/>
            <person name="Armitage A.D."/>
            <person name="Sobczyk M.K."/>
            <person name="Bates H.J."/>
            <person name="Dunwell J.M."/>
            <person name="Nellist C.F."/>
            <person name="Harrison R.J."/>
        </authorList>
    </citation>
    <scope>NUCLEOTIDE SEQUENCE [LARGE SCALE GENOMIC DNA]</scope>
    <source>
        <strain evidence="2 3">NOV-77</strain>
    </source>
</reference>
<sequence>MTAVTASIWASAASISTSGARLVLAGEDHQLLRVVHGVDPARVNGDEHKRFTSPTSPTASPTRTEG</sequence>
<evidence type="ECO:0000313" key="2">
    <source>
        <dbReference type="EMBL" id="KAE9361632.1"/>
    </source>
</evidence>
<organism evidence="2 3">
    <name type="scientific">Phytophthora fragariae</name>
    <dbReference type="NCBI Taxonomy" id="53985"/>
    <lineage>
        <taxon>Eukaryota</taxon>
        <taxon>Sar</taxon>
        <taxon>Stramenopiles</taxon>
        <taxon>Oomycota</taxon>
        <taxon>Peronosporomycetes</taxon>
        <taxon>Peronosporales</taxon>
        <taxon>Peronosporaceae</taxon>
        <taxon>Phytophthora</taxon>
    </lineage>
</organism>
<comment type="caution">
    <text evidence="2">The sequence shown here is derived from an EMBL/GenBank/DDBJ whole genome shotgun (WGS) entry which is preliminary data.</text>
</comment>
<name>A0A6G0SME8_9STRA</name>
<proteinExistence type="predicted"/>
<accession>A0A6G0SME8</accession>